<evidence type="ECO:0000256" key="6">
    <source>
        <dbReference type="SAM" id="Phobius"/>
    </source>
</evidence>
<feature type="compositionally biased region" description="Basic and acidic residues" evidence="5">
    <location>
        <begin position="452"/>
        <end position="466"/>
    </location>
</feature>
<evidence type="ECO:0000256" key="5">
    <source>
        <dbReference type="SAM" id="MobiDB-lite"/>
    </source>
</evidence>
<evidence type="ECO:0000256" key="2">
    <source>
        <dbReference type="ARBA" id="ARBA00022692"/>
    </source>
</evidence>
<dbReference type="PANTHER" id="PTHR28293">
    <property type="entry name" value="NUCLEAR RIM PROTEIN 1"/>
    <property type="match status" value="1"/>
</dbReference>
<feature type="transmembrane region" description="Helical" evidence="6">
    <location>
        <begin position="78"/>
        <end position="100"/>
    </location>
</feature>
<keyword evidence="3 6" id="KW-1133">Transmembrane helix</keyword>
<dbReference type="Proteomes" id="UP000030651">
    <property type="component" value="Unassembled WGS sequence"/>
</dbReference>
<dbReference type="STRING" id="1229662.W3X9T0"/>
<dbReference type="EMBL" id="KI912111">
    <property type="protein sequence ID" value="ETS82774.1"/>
    <property type="molecule type" value="Genomic_DNA"/>
</dbReference>
<evidence type="ECO:0000256" key="4">
    <source>
        <dbReference type="ARBA" id="ARBA00023136"/>
    </source>
</evidence>
<feature type="compositionally biased region" description="Low complexity" evidence="5">
    <location>
        <begin position="366"/>
        <end position="379"/>
    </location>
</feature>
<feature type="compositionally biased region" description="Polar residues" evidence="5">
    <location>
        <begin position="346"/>
        <end position="365"/>
    </location>
</feature>
<organism evidence="7 8">
    <name type="scientific">Pestalotiopsis fici (strain W106-1 / CGMCC3.15140)</name>
    <dbReference type="NCBI Taxonomy" id="1229662"/>
    <lineage>
        <taxon>Eukaryota</taxon>
        <taxon>Fungi</taxon>
        <taxon>Dikarya</taxon>
        <taxon>Ascomycota</taxon>
        <taxon>Pezizomycotina</taxon>
        <taxon>Sordariomycetes</taxon>
        <taxon>Xylariomycetidae</taxon>
        <taxon>Amphisphaeriales</taxon>
        <taxon>Sporocadaceae</taxon>
        <taxon>Pestalotiopsis</taxon>
    </lineage>
</organism>
<dbReference type="RefSeq" id="XP_007831422.1">
    <property type="nucleotide sequence ID" value="XM_007833231.1"/>
</dbReference>
<dbReference type="GO" id="GO:0043007">
    <property type="term" value="P:maintenance of rDNA"/>
    <property type="evidence" value="ECO:0007669"/>
    <property type="project" value="TreeGrafter"/>
</dbReference>
<evidence type="ECO:0000313" key="8">
    <source>
        <dbReference type="Proteomes" id="UP000030651"/>
    </source>
</evidence>
<gene>
    <name evidence="7" type="ORF">PFICI_04650</name>
</gene>
<dbReference type="GO" id="GO:0012505">
    <property type="term" value="C:endomembrane system"/>
    <property type="evidence" value="ECO:0007669"/>
    <property type="project" value="UniProtKB-SubCell"/>
</dbReference>
<dbReference type="GO" id="GO:0007096">
    <property type="term" value="P:regulation of exit from mitosis"/>
    <property type="evidence" value="ECO:0007669"/>
    <property type="project" value="TreeGrafter"/>
</dbReference>
<dbReference type="InParanoid" id="W3X9T0"/>
<keyword evidence="2 6" id="KW-0812">Transmembrane</keyword>
<dbReference type="OrthoDB" id="3363151at2759"/>
<feature type="transmembrane region" description="Helical" evidence="6">
    <location>
        <begin position="175"/>
        <end position="195"/>
    </location>
</feature>
<comment type="subcellular location">
    <subcellularLocation>
        <location evidence="1">Endomembrane system</location>
        <topology evidence="1">Multi-pass membrane protein</topology>
    </subcellularLocation>
</comment>
<dbReference type="GeneID" id="19269663"/>
<dbReference type="eggNOG" id="ENOG502SE58">
    <property type="taxonomic scope" value="Eukaryota"/>
</dbReference>
<evidence type="ECO:0000256" key="3">
    <source>
        <dbReference type="ARBA" id="ARBA00022989"/>
    </source>
</evidence>
<keyword evidence="4 6" id="KW-0472">Membrane</keyword>
<dbReference type="Pfam" id="PF10332">
    <property type="entry name" value="DUF2418"/>
    <property type="match status" value="1"/>
</dbReference>
<feature type="transmembrane region" description="Helical" evidence="6">
    <location>
        <begin position="41"/>
        <end position="58"/>
    </location>
</feature>
<feature type="compositionally biased region" description="Polar residues" evidence="5">
    <location>
        <begin position="427"/>
        <end position="448"/>
    </location>
</feature>
<accession>W3X9T0</accession>
<dbReference type="InterPro" id="IPR018819">
    <property type="entry name" value="Nur1/Mug154"/>
</dbReference>
<dbReference type="PANTHER" id="PTHR28293:SF1">
    <property type="entry name" value="NUCLEAR RIM PROTEIN 1"/>
    <property type="match status" value="1"/>
</dbReference>
<sequence>MPRIVRRKPLAERLQAWLNPMDFLLWLSEEIETRDWNSRSVGLQIGIAMNLIFGIARANSVRKTTVDDVFGDDNDSGFFTFLVSTFVWILAGLSTLNAIYTMNRTRKYRFFEADVEKKYEGSSSVQRVRVQSSPAASSPLRFFSDLVSSESAETRAHPDRTRDVWELPVWDPLPVSLSILCWFGPGHILVSLMFLPVTQSDWPSIVAFKWLVLQAIISIQMYLLQSKFSQQNKDTSVIQKEVMHEYDTKFVHPLLYPMVRDASTQISQDDDGNDQEYVAVGTPTTVLRRGFRPNPNPNYAQHIDPDGSALFRPNARSTGSPGLFTPPVARHADAMASGSVARPSALRQSTSGFSNSVSRTGSPMVNMSTNMTQTQNQSQGTGGYLGVYSHPSSPLKKAPSLGDLQHRTPRNNNEMARLEQYRALQGRDSSPLKSARKSTGNLPPSFQTGLKGGRDQPKERYPSMWR</sequence>
<dbReference type="KEGG" id="pfy:PFICI_04650"/>
<keyword evidence="8" id="KW-1185">Reference proteome</keyword>
<dbReference type="AlphaFoldDB" id="W3X9T0"/>
<feature type="region of interest" description="Disordered" evidence="5">
    <location>
        <begin position="340"/>
        <end position="466"/>
    </location>
</feature>
<dbReference type="HOGENOM" id="CLU_044030_1_0_1"/>
<dbReference type="OMA" id="WEVAVWD"/>
<reference evidence="8" key="1">
    <citation type="journal article" date="2015" name="BMC Genomics">
        <title>Genomic and transcriptomic analysis of the endophytic fungus Pestalotiopsis fici reveals its lifestyle and high potential for synthesis of natural products.</title>
        <authorList>
            <person name="Wang X."/>
            <person name="Zhang X."/>
            <person name="Liu L."/>
            <person name="Xiang M."/>
            <person name="Wang W."/>
            <person name="Sun X."/>
            <person name="Che Y."/>
            <person name="Guo L."/>
            <person name="Liu G."/>
            <person name="Guo L."/>
            <person name="Wang C."/>
            <person name="Yin W.B."/>
            <person name="Stadler M."/>
            <person name="Zhang X."/>
            <person name="Liu X."/>
        </authorList>
    </citation>
    <scope>NUCLEOTIDE SEQUENCE [LARGE SCALE GENOMIC DNA]</scope>
    <source>
        <strain evidence="8">W106-1 / CGMCC3.15140</strain>
    </source>
</reference>
<evidence type="ECO:0008006" key="9">
    <source>
        <dbReference type="Google" id="ProtNLM"/>
    </source>
</evidence>
<protein>
    <recommendedName>
        <fullName evidence="9">Meiotically up-regulated gene 154 protein</fullName>
    </recommendedName>
</protein>
<evidence type="ECO:0000313" key="7">
    <source>
        <dbReference type="EMBL" id="ETS82774.1"/>
    </source>
</evidence>
<evidence type="ECO:0000256" key="1">
    <source>
        <dbReference type="ARBA" id="ARBA00004127"/>
    </source>
</evidence>
<feature type="transmembrane region" description="Helical" evidence="6">
    <location>
        <begin position="207"/>
        <end position="224"/>
    </location>
</feature>
<name>W3X9T0_PESFW</name>
<proteinExistence type="predicted"/>